<evidence type="ECO:0000313" key="3">
    <source>
        <dbReference type="Proteomes" id="UP000218934"/>
    </source>
</evidence>
<dbReference type="EMBL" id="NWUF01000005">
    <property type="protein sequence ID" value="PCE42984.1"/>
    <property type="molecule type" value="Genomic_DNA"/>
</dbReference>
<dbReference type="Gene3D" id="3.40.50.720">
    <property type="entry name" value="NAD(P)-binding Rossmann-like Domain"/>
    <property type="match status" value="1"/>
</dbReference>
<dbReference type="Proteomes" id="UP000218934">
    <property type="component" value="Unassembled WGS sequence"/>
</dbReference>
<dbReference type="InterPro" id="IPR036291">
    <property type="entry name" value="NAD(P)-bd_dom_sf"/>
</dbReference>
<reference evidence="2 3" key="1">
    <citation type="submission" date="2017-09" db="EMBL/GenBank/DDBJ databases">
        <title>The Catabolism of 3,6-Dichlorosalicylic acid is Initiated by the Cytochrome P450 Monooxygenase DsmABC in Rhizorhabdus dicambivorans Ndbn-20.</title>
        <authorList>
            <person name="Na L."/>
        </authorList>
    </citation>
    <scope>NUCLEOTIDE SEQUENCE [LARGE SCALE GENOMIC DNA]</scope>
    <source>
        <strain evidence="2 3">Ndbn-20m</strain>
    </source>
</reference>
<evidence type="ECO:0000313" key="2">
    <source>
        <dbReference type="EMBL" id="PCE42984.1"/>
    </source>
</evidence>
<accession>A0A2A4FZQ6</accession>
<dbReference type="SUPFAM" id="SSF51735">
    <property type="entry name" value="NAD(P)-binding Rossmann-fold domains"/>
    <property type="match status" value="1"/>
</dbReference>
<proteinExistence type="predicted"/>
<feature type="domain" description="NAD-dependent epimerase/dehydratase" evidence="1">
    <location>
        <begin position="3"/>
        <end position="216"/>
    </location>
</feature>
<dbReference type="KEGG" id="rdi:CMV14_16885"/>
<dbReference type="RefSeq" id="WP_066969039.1">
    <property type="nucleotide sequence ID" value="NZ_CP023449.1"/>
</dbReference>
<name>A0A2A4FZQ6_9SPHN</name>
<gene>
    <name evidence="2" type="ORF">COO09_06670</name>
</gene>
<sequence length="315" mass="33691">MKILVIGATGYVGSHVAKAFAARGHEVAGLARNADTSERLAAAALAAREGRIDDAASLAAAVEGHDVVAMAAMVPFEDELAIMTSMVRACQQGGVRHLLFTSGTGVLSIEAKDGAWSQYTFAEDDPYTFPARHNREVRIQTEAVVREGSTDTLSTYVIRPPLIYGNAGSIQIPQIFESARKTGSACYLGHGLNLYSAVHVEDLAEAYCLAVEKGTPGALYHTVCGEVNFRAIAEAVATVVGCGTRSLDYEEACALWGNIWVDLALAVNSRSIAKRAVEELGWQPRHIDVIEDIRSGSYRASFESGLKAFTWASHG</sequence>
<dbReference type="GO" id="GO:0005737">
    <property type="term" value="C:cytoplasm"/>
    <property type="evidence" value="ECO:0007669"/>
    <property type="project" value="TreeGrafter"/>
</dbReference>
<organism evidence="2 3">
    <name type="scientific">Rhizorhabdus dicambivorans</name>
    <dbReference type="NCBI Taxonomy" id="1850238"/>
    <lineage>
        <taxon>Bacteria</taxon>
        <taxon>Pseudomonadati</taxon>
        <taxon>Pseudomonadota</taxon>
        <taxon>Alphaproteobacteria</taxon>
        <taxon>Sphingomonadales</taxon>
        <taxon>Sphingomonadaceae</taxon>
        <taxon>Rhizorhabdus</taxon>
    </lineage>
</organism>
<protein>
    <recommendedName>
        <fullName evidence="1">NAD-dependent epimerase/dehydratase domain-containing protein</fullName>
    </recommendedName>
</protein>
<comment type="caution">
    <text evidence="2">The sequence shown here is derived from an EMBL/GenBank/DDBJ whole genome shotgun (WGS) entry which is preliminary data.</text>
</comment>
<dbReference type="PANTHER" id="PTHR48079">
    <property type="entry name" value="PROTEIN YEEZ"/>
    <property type="match status" value="1"/>
</dbReference>
<dbReference type="Pfam" id="PF01370">
    <property type="entry name" value="Epimerase"/>
    <property type="match status" value="1"/>
</dbReference>
<keyword evidence="3" id="KW-1185">Reference proteome</keyword>
<dbReference type="OrthoDB" id="9787292at2"/>
<evidence type="ECO:0000259" key="1">
    <source>
        <dbReference type="Pfam" id="PF01370"/>
    </source>
</evidence>
<dbReference type="InterPro" id="IPR051783">
    <property type="entry name" value="NAD(P)-dependent_oxidoreduct"/>
</dbReference>
<dbReference type="GO" id="GO:0004029">
    <property type="term" value="F:aldehyde dehydrogenase (NAD+) activity"/>
    <property type="evidence" value="ECO:0007669"/>
    <property type="project" value="TreeGrafter"/>
</dbReference>
<dbReference type="InterPro" id="IPR001509">
    <property type="entry name" value="Epimerase_deHydtase"/>
</dbReference>
<dbReference type="AlphaFoldDB" id="A0A2A4FZQ6"/>
<dbReference type="PANTHER" id="PTHR48079:SF6">
    <property type="entry name" value="NAD(P)-BINDING DOMAIN-CONTAINING PROTEIN-RELATED"/>
    <property type="match status" value="1"/>
</dbReference>